<accession>A0ABV6NP40</accession>
<dbReference type="Proteomes" id="UP001589833">
    <property type="component" value="Unassembled WGS sequence"/>
</dbReference>
<dbReference type="InterPro" id="IPR001753">
    <property type="entry name" value="Enoyl-CoA_hydra/iso"/>
</dbReference>
<dbReference type="InterPro" id="IPR029045">
    <property type="entry name" value="ClpP/crotonase-like_dom_sf"/>
</dbReference>
<dbReference type="Pfam" id="PF00378">
    <property type="entry name" value="ECH_1"/>
    <property type="match status" value="1"/>
</dbReference>
<name>A0ABV6NP40_9BACI</name>
<dbReference type="RefSeq" id="WP_273847570.1">
    <property type="nucleotide sequence ID" value="NZ_JAQQWT010000028.1"/>
</dbReference>
<dbReference type="CDD" id="cd06558">
    <property type="entry name" value="crotonase-like"/>
    <property type="match status" value="1"/>
</dbReference>
<dbReference type="PANTHER" id="PTHR43459">
    <property type="entry name" value="ENOYL-COA HYDRATASE"/>
    <property type="match status" value="1"/>
</dbReference>
<gene>
    <name evidence="1" type="ORF">ACFFH4_27270</name>
</gene>
<sequence length="253" mass="28335">MSYVQTETKNNVLYVTLDYPEKKNGIDASLGTVLLEAIRKGNEDQGIHSIVFGSKHRAYFSSGPRPEDLITCVGENGKARLREVLHILNKCVLEIFTSPKATVALFNGYAYGGGFNIMLACDRRMALKRAKFLENFHQMGISPDLGASYLLPSIIGYENTFEMLIQGKLYTAEEGLELGLLQEVCENKKELQERLDAYLTKVSEGYLPAIAATKKLLKRHAASELKTQLALEAEELVLLFQQTEIKRRLSELV</sequence>
<dbReference type="Gene3D" id="3.90.226.10">
    <property type="entry name" value="2-enoyl-CoA Hydratase, Chain A, domain 1"/>
    <property type="match status" value="1"/>
</dbReference>
<keyword evidence="2" id="KW-1185">Reference proteome</keyword>
<evidence type="ECO:0000313" key="1">
    <source>
        <dbReference type="EMBL" id="MFC0562530.1"/>
    </source>
</evidence>
<reference evidence="1 2" key="1">
    <citation type="submission" date="2024-09" db="EMBL/GenBank/DDBJ databases">
        <authorList>
            <person name="Sun Q."/>
            <person name="Mori K."/>
        </authorList>
    </citation>
    <scope>NUCLEOTIDE SEQUENCE [LARGE SCALE GENOMIC DNA]</scope>
    <source>
        <strain evidence="1 2">NCAIM B.02301</strain>
    </source>
</reference>
<protein>
    <submittedName>
        <fullName evidence="1">Enoyl-CoA hydratase/isomerase family protein</fullName>
    </submittedName>
</protein>
<proteinExistence type="predicted"/>
<evidence type="ECO:0000313" key="2">
    <source>
        <dbReference type="Proteomes" id="UP001589833"/>
    </source>
</evidence>
<dbReference type="PANTHER" id="PTHR43459:SF1">
    <property type="entry name" value="EG:BACN32G11.4 PROTEIN"/>
    <property type="match status" value="1"/>
</dbReference>
<organism evidence="1 2">
    <name type="scientific">Halalkalibacter alkalisediminis</name>
    <dbReference type="NCBI Taxonomy" id="935616"/>
    <lineage>
        <taxon>Bacteria</taxon>
        <taxon>Bacillati</taxon>
        <taxon>Bacillota</taxon>
        <taxon>Bacilli</taxon>
        <taxon>Bacillales</taxon>
        <taxon>Bacillaceae</taxon>
        <taxon>Halalkalibacter</taxon>
    </lineage>
</organism>
<dbReference type="SUPFAM" id="SSF52096">
    <property type="entry name" value="ClpP/crotonase"/>
    <property type="match status" value="1"/>
</dbReference>
<comment type="caution">
    <text evidence="1">The sequence shown here is derived from an EMBL/GenBank/DDBJ whole genome shotgun (WGS) entry which is preliminary data.</text>
</comment>
<dbReference type="EMBL" id="JBHLTR010000136">
    <property type="protein sequence ID" value="MFC0562530.1"/>
    <property type="molecule type" value="Genomic_DNA"/>
</dbReference>